<dbReference type="RefSeq" id="WP_273614421.1">
    <property type="nucleotide sequence ID" value="NZ_CP117416.1"/>
</dbReference>
<dbReference type="Proteomes" id="UP001220509">
    <property type="component" value="Chromosome"/>
</dbReference>
<name>A0AAX3M3F5_9BACL</name>
<dbReference type="KEGG" id="pka:PQ456_00900"/>
<dbReference type="EMBL" id="CP117416">
    <property type="protein sequence ID" value="WCT56114.1"/>
    <property type="molecule type" value="Genomic_DNA"/>
</dbReference>
<protein>
    <submittedName>
        <fullName evidence="1">SIR2 family protein</fullName>
    </submittedName>
</protein>
<sequence>MSDIQVVPMENEKLKKDLINFMNSNRLIPVIGSGFSRSSKATNGIVPSGQDMKIYMIAKLKEKFPNEKFSEDFSKIAQQYENHCDINDRKKYLSNNFTNVQLEWYKRDFLKINWPYMYTLNIDDAIESNSDFKVVLPLSEINQEYEAILNNRSIYKIHGDVKHYLLYKESKMYIFSQTQYLNSLKQNNFLLNKISTDIRSNSVMFIGCSLSDEIDLLYSLNIHGYTPSSMKTTYYVTDREISLLQQKDLEMYGIDTIIKIESYEDFYMYLNDINEMAKRIPTSDIDNFLNPRMIYEQEGYNENIEYIYKSNKIYNDFEKKKSIKLPNFIIQRELFNKQEDFRINFIDKNLIVIYGHRFSGKTYFLINLMRKLQNENFFFIPSLYKINQETLNSLINVENATLFFDTGSIDEMQIEFIYNKFEKVIKNNCRIVFSLDSSEKENLNALNKFRTSKEIEKTISINYLDNKFLNKEVLEINKKLDSNAIGRFRENKEIKQKTKQKIKNNSLTVLDNIFEIVRSAPKNDLKMSYFKNIHEMEIDNDRMIALIILATKNRLSAHDMSLYKLNESIGKFIEMLEPISQFEYTNSFEKNSSDHSGTKVIINSKYWVLHELGEFSLLKRNIPLISRAYKNIVESILNNYSSDYKGRRQAAKKISEFIKFDVINDIFPKESKGSLLVIKDIYVNLEQLLKDDYQYFHQRAKSLAWTNNEEDLQNALIYATKSKHDMEIEIREYKIKFSYMHVCYTIASILAKLAQIHNYKDKTYIEKATNAIHEALEFDENLNYLKPSDGQHIPRGSQAIVELIKHISINGKEYGLNSDITNELFSKTRQLNRYIK</sequence>
<organism evidence="1 2">
    <name type="scientific">Paenibacillus kyungheensis</name>
    <dbReference type="NCBI Taxonomy" id="1452732"/>
    <lineage>
        <taxon>Bacteria</taxon>
        <taxon>Bacillati</taxon>
        <taxon>Bacillota</taxon>
        <taxon>Bacilli</taxon>
        <taxon>Bacillales</taxon>
        <taxon>Paenibacillaceae</taxon>
        <taxon>Paenibacillus</taxon>
    </lineage>
</organism>
<dbReference type="AlphaFoldDB" id="A0AAX3M3F5"/>
<proteinExistence type="predicted"/>
<evidence type="ECO:0000313" key="1">
    <source>
        <dbReference type="EMBL" id="WCT56114.1"/>
    </source>
</evidence>
<reference evidence="1 2" key="1">
    <citation type="submission" date="2023-02" db="EMBL/GenBank/DDBJ databases">
        <title>Genome sequence of Paenibacillus kyungheensis KACC 18744.</title>
        <authorList>
            <person name="Kim S."/>
            <person name="Heo J."/>
            <person name="Kwon S.-W."/>
        </authorList>
    </citation>
    <scope>NUCLEOTIDE SEQUENCE [LARGE SCALE GENOMIC DNA]</scope>
    <source>
        <strain evidence="1 2">KACC 18744</strain>
    </source>
</reference>
<dbReference type="Pfam" id="PF13289">
    <property type="entry name" value="SIR2_2"/>
    <property type="match status" value="1"/>
</dbReference>
<gene>
    <name evidence="1" type="ORF">PQ456_00900</name>
</gene>
<keyword evidence="2" id="KW-1185">Reference proteome</keyword>
<accession>A0AAX3M3F5</accession>
<evidence type="ECO:0000313" key="2">
    <source>
        <dbReference type="Proteomes" id="UP001220509"/>
    </source>
</evidence>